<evidence type="ECO:0000313" key="1">
    <source>
        <dbReference type="EMBL" id="KAK9270295.1"/>
    </source>
</evidence>
<protein>
    <submittedName>
        <fullName evidence="1">Uncharacterized protein</fullName>
    </submittedName>
</protein>
<name>A0AAP0NC33_LIQFO</name>
<reference evidence="1 2" key="1">
    <citation type="journal article" date="2024" name="Plant J.">
        <title>Genome sequences and population genomics reveal climatic adaptation and genomic divergence between two closely related sweetgum species.</title>
        <authorList>
            <person name="Xu W.Q."/>
            <person name="Ren C.Q."/>
            <person name="Zhang X.Y."/>
            <person name="Comes H.P."/>
            <person name="Liu X.H."/>
            <person name="Li Y.G."/>
            <person name="Kettle C.J."/>
            <person name="Jalonen R."/>
            <person name="Gaisberger H."/>
            <person name="Ma Y.Z."/>
            <person name="Qiu Y.X."/>
        </authorList>
    </citation>
    <scope>NUCLEOTIDE SEQUENCE [LARGE SCALE GENOMIC DNA]</scope>
    <source>
        <strain evidence="1">Hangzhou</strain>
    </source>
</reference>
<sequence>MEEMTGLFVYILAHHVKDRVIINRFMCFGETISWEGSTADSRVLRDAISRRHGLKVFIILLMLDIPIEMDFLPYIEASGIT</sequence>
<organism evidence="1 2">
    <name type="scientific">Liquidambar formosana</name>
    <name type="common">Formosan gum</name>
    <dbReference type="NCBI Taxonomy" id="63359"/>
    <lineage>
        <taxon>Eukaryota</taxon>
        <taxon>Viridiplantae</taxon>
        <taxon>Streptophyta</taxon>
        <taxon>Embryophyta</taxon>
        <taxon>Tracheophyta</taxon>
        <taxon>Spermatophyta</taxon>
        <taxon>Magnoliopsida</taxon>
        <taxon>eudicotyledons</taxon>
        <taxon>Gunneridae</taxon>
        <taxon>Pentapetalae</taxon>
        <taxon>Saxifragales</taxon>
        <taxon>Altingiaceae</taxon>
        <taxon>Liquidambar</taxon>
    </lineage>
</organism>
<dbReference type="EMBL" id="JBBPBK010000014">
    <property type="protein sequence ID" value="KAK9270295.1"/>
    <property type="molecule type" value="Genomic_DNA"/>
</dbReference>
<evidence type="ECO:0000313" key="2">
    <source>
        <dbReference type="Proteomes" id="UP001415857"/>
    </source>
</evidence>
<dbReference type="Proteomes" id="UP001415857">
    <property type="component" value="Unassembled WGS sequence"/>
</dbReference>
<dbReference type="AlphaFoldDB" id="A0AAP0NC33"/>
<accession>A0AAP0NC33</accession>
<comment type="caution">
    <text evidence="1">The sequence shown here is derived from an EMBL/GenBank/DDBJ whole genome shotgun (WGS) entry which is preliminary data.</text>
</comment>
<keyword evidence="2" id="KW-1185">Reference proteome</keyword>
<proteinExistence type="predicted"/>
<gene>
    <name evidence="1" type="ORF">L1049_025873</name>
</gene>